<accession>A0A843XS59</accession>
<keyword evidence="4" id="KW-1185">Reference proteome</keyword>
<feature type="coiled-coil region" evidence="1">
    <location>
        <begin position="82"/>
        <end position="109"/>
    </location>
</feature>
<organism evidence="3 4">
    <name type="scientific">Colocasia esculenta</name>
    <name type="common">Wild taro</name>
    <name type="synonym">Arum esculentum</name>
    <dbReference type="NCBI Taxonomy" id="4460"/>
    <lineage>
        <taxon>Eukaryota</taxon>
        <taxon>Viridiplantae</taxon>
        <taxon>Streptophyta</taxon>
        <taxon>Embryophyta</taxon>
        <taxon>Tracheophyta</taxon>
        <taxon>Spermatophyta</taxon>
        <taxon>Magnoliopsida</taxon>
        <taxon>Liliopsida</taxon>
        <taxon>Araceae</taxon>
        <taxon>Aroideae</taxon>
        <taxon>Colocasieae</taxon>
        <taxon>Colocasia</taxon>
    </lineage>
</organism>
<comment type="caution">
    <text evidence="3">The sequence shown here is derived from an EMBL/GenBank/DDBJ whole genome shotgun (WGS) entry which is preliminary data.</text>
</comment>
<evidence type="ECO:0000256" key="1">
    <source>
        <dbReference type="SAM" id="Coils"/>
    </source>
</evidence>
<evidence type="ECO:0000313" key="4">
    <source>
        <dbReference type="Proteomes" id="UP000652761"/>
    </source>
</evidence>
<gene>
    <name evidence="3" type="ORF">Taro_055009</name>
</gene>
<dbReference type="EMBL" id="NMUH01011875">
    <property type="protein sequence ID" value="MQM21962.1"/>
    <property type="molecule type" value="Genomic_DNA"/>
</dbReference>
<keyword evidence="1" id="KW-0175">Coiled coil</keyword>
<reference evidence="3" key="1">
    <citation type="submission" date="2017-07" db="EMBL/GenBank/DDBJ databases">
        <title>Taro Niue Genome Assembly and Annotation.</title>
        <authorList>
            <person name="Atibalentja N."/>
            <person name="Keating K."/>
            <person name="Fields C.J."/>
        </authorList>
    </citation>
    <scope>NUCLEOTIDE SEQUENCE</scope>
    <source>
        <strain evidence="3">Niue_2</strain>
        <tissue evidence="3">Leaf</tissue>
    </source>
</reference>
<evidence type="ECO:0000313" key="3">
    <source>
        <dbReference type="EMBL" id="MQM21962.1"/>
    </source>
</evidence>
<proteinExistence type="predicted"/>
<dbReference type="Proteomes" id="UP000652761">
    <property type="component" value="Unassembled WGS sequence"/>
</dbReference>
<name>A0A843XS59_COLES</name>
<sequence length="173" mass="19917">GVAARSLGLRQSAVEFPSRGQTPRPGRSFRGLYDTTDWRVRAREQIDDWEHRGKRVRFDTVSDDAYLQVFALKYGAKVYRGARRQVTELRTATDRAARLQEEVDAERASAAERCLQTEMVVAERDRLRTSDPEQEQEKDRSQWSEWCFGQAIFGRFLQSAEERGGGEALSQRD</sequence>
<dbReference type="AlphaFoldDB" id="A0A843XS59"/>
<evidence type="ECO:0000256" key="2">
    <source>
        <dbReference type="SAM" id="MobiDB-lite"/>
    </source>
</evidence>
<protein>
    <submittedName>
        <fullName evidence="3">Uncharacterized protein</fullName>
    </submittedName>
</protein>
<feature type="region of interest" description="Disordered" evidence="2">
    <location>
        <begin position="1"/>
        <end position="29"/>
    </location>
</feature>
<feature type="non-terminal residue" evidence="3">
    <location>
        <position position="1"/>
    </location>
</feature>